<evidence type="ECO:0000313" key="1">
    <source>
        <dbReference type="EMBL" id="CUI65779.1"/>
    </source>
</evidence>
<name>A0A0M7EF68_9BORD</name>
<gene>
    <name evidence="1" type="ORF">ERS370011_01642</name>
</gene>
<evidence type="ECO:0008006" key="3">
    <source>
        <dbReference type="Google" id="ProtNLM"/>
    </source>
</evidence>
<dbReference type="Gene3D" id="3.40.1350.10">
    <property type="match status" value="1"/>
</dbReference>
<evidence type="ECO:0000313" key="2">
    <source>
        <dbReference type="Proteomes" id="UP000053096"/>
    </source>
</evidence>
<dbReference type="GO" id="GO:0003676">
    <property type="term" value="F:nucleic acid binding"/>
    <property type="evidence" value="ECO:0007669"/>
    <property type="project" value="InterPro"/>
</dbReference>
<sequence length="208" mass="23479">MLSRRVITRSGRHFRGRYPSAKLGRMVEFESLIERDVILLLEFSGGVSFYQEQPTRLSYSDGETVRDYFPDFEAHLRTGCRIHIEAKPLAKLALPNVAGKLNSIAEHYAAHREEHFQIVTDAIARREPLHKNLKAPSAFRAKATGPNYVDCPTHPLKSSWNALETVLGRQGLMQLVARGHLVCDLSQPLEGELVVQTVKEVDDDSLYI</sequence>
<accession>A0A0M7EF68</accession>
<dbReference type="OrthoDB" id="509902at2"/>
<dbReference type="InterPro" id="IPR011856">
    <property type="entry name" value="tRNA_endonuc-like_dom_sf"/>
</dbReference>
<proteinExistence type="predicted"/>
<organism evidence="1 2">
    <name type="scientific">Bordetella pseudohinzii</name>
    <dbReference type="NCBI Taxonomy" id="1331258"/>
    <lineage>
        <taxon>Bacteria</taxon>
        <taxon>Pseudomonadati</taxon>
        <taxon>Pseudomonadota</taxon>
        <taxon>Betaproteobacteria</taxon>
        <taxon>Burkholderiales</taxon>
        <taxon>Alcaligenaceae</taxon>
        <taxon>Bordetella</taxon>
    </lineage>
</organism>
<reference evidence="1 2" key="1">
    <citation type="submission" date="2015-09" db="EMBL/GenBank/DDBJ databases">
        <authorList>
            <person name="Jackson K.R."/>
            <person name="Lunt B.L."/>
            <person name="Fisher J.N.B."/>
            <person name="Gardner A.V."/>
            <person name="Bailey M.E."/>
            <person name="Deus L.M."/>
            <person name="Earl A.S."/>
            <person name="Gibby P.D."/>
            <person name="Hartmann K.A."/>
            <person name="Liu J.E."/>
            <person name="Manci A.M."/>
            <person name="Nielsen D.A."/>
            <person name="Solomon M.B."/>
            <person name="Breakwell D.P."/>
            <person name="Burnett S.H."/>
            <person name="Grose J.H."/>
        </authorList>
    </citation>
    <scope>NUCLEOTIDE SEQUENCE [LARGE SCALE GENOMIC DNA]</scope>
    <source>
        <strain evidence="1 2">2789STDY5608636</strain>
    </source>
</reference>
<dbReference type="EMBL" id="CYTV01000003">
    <property type="protein sequence ID" value="CUI65779.1"/>
    <property type="molecule type" value="Genomic_DNA"/>
</dbReference>
<dbReference type="Proteomes" id="UP000053096">
    <property type="component" value="Unassembled WGS sequence"/>
</dbReference>
<dbReference type="AlphaFoldDB" id="A0A0M7EF68"/>
<dbReference type="RefSeq" id="WP_131726029.1">
    <property type="nucleotide sequence ID" value="NZ_CAJGUP010000223.1"/>
</dbReference>
<protein>
    <recommendedName>
        <fullName evidence="3">TnsA endonuclease N-terminal domain-containing protein</fullName>
    </recommendedName>
</protein>